<dbReference type="EMBL" id="GL945433">
    <property type="protein sequence ID" value="EGO25597.1"/>
    <property type="molecule type" value="Genomic_DNA"/>
</dbReference>
<gene>
    <name evidence="2" type="ORF">SERLADRAFT_465986</name>
</gene>
<dbReference type="KEGG" id="sla:SERLADRAFT_465986"/>
<dbReference type="Proteomes" id="UP000008064">
    <property type="component" value="Unassembled WGS sequence"/>
</dbReference>
<proteinExistence type="predicted"/>
<evidence type="ECO:0000313" key="2">
    <source>
        <dbReference type="EMBL" id="EGO25597.1"/>
    </source>
</evidence>
<evidence type="ECO:0000256" key="1">
    <source>
        <dbReference type="SAM" id="MobiDB-lite"/>
    </source>
</evidence>
<feature type="compositionally biased region" description="Polar residues" evidence="1">
    <location>
        <begin position="194"/>
        <end position="205"/>
    </location>
</feature>
<reference evidence="2" key="1">
    <citation type="submission" date="2011-04" db="EMBL/GenBank/DDBJ databases">
        <title>Evolution of plant cell wall degrading machinery underlies the functional diversity of forest fungi.</title>
        <authorList>
            <consortium name="US DOE Joint Genome Institute (JGI-PGF)"/>
            <person name="Eastwood D.C."/>
            <person name="Floudas D."/>
            <person name="Binder M."/>
            <person name="Majcherczyk A."/>
            <person name="Schneider P."/>
            <person name="Aerts A."/>
            <person name="Asiegbu F.O."/>
            <person name="Baker S.E."/>
            <person name="Barry K."/>
            <person name="Bendiksby M."/>
            <person name="Blumentritt M."/>
            <person name="Coutinho P.M."/>
            <person name="Cullen D."/>
            <person name="Cullen D."/>
            <person name="Gathman A."/>
            <person name="Goodell B."/>
            <person name="Henrissat B."/>
            <person name="Ihrmark K."/>
            <person name="Kauserud H."/>
            <person name="Kohler A."/>
            <person name="LaButti K."/>
            <person name="Lapidus A."/>
            <person name="Lavin J.L."/>
            <person name="Lee Y.-H."/>
            <person name="Lindquist E."/>
            <person name="Lilly W."/>
            <person name="Lucas S."/>
            <person name="Morin E."/>
            <person name="Murat C."/>
            <person name="Oguiza J.A."/>
            <person name="Park J."/>
            <person name="Pisabarro A.G."/>
            <person name="Riley R."/>
            <person name="Rosling A."/>
            <person name="Salamov A."/>
            <person name="Schmidt O."/>
            <person name="Schmutz J."/>
            <person name="Skrede I."/>
            <person name="Stenlid J."/>
            <person name="Wiebenga A."/>
            <person name="Xie X."/>
            <person name="Kues U."/>
            <person name="Hibbett D.S."/>
            <person name="Hoffmeister D."/>
            <person name="Hogberg N."/>
            <person name="Martin F."/>
            <person name="Grigoriev I.V."/>
            <person name="Watkinson S.C."/>
        </authorList>
    </citation>
    <scope>NUCLEOTIDE SEQUENCE</scope>
    <source>
        <strain evidence="2">S7.9</strain>
    </source>
</reference>
<feature type="compositionally biased region" description="Low complexity" evidence="1">
    <location>
        <begin position="102"/>
        <end position="113"/>
    </location>
</feature>
<feature type="region of interest" description="Disordered" evidence="1">
    <location>
        <begin position="175"/>
        <end position="206"/>
    </location>
</feature>
<dbReference type="HOGENOM" id="CLU_953628_0_0_1"/>
<dbReference type="RefSeq" id="XP_007317719.1">
    <property type="nucleotide sequence ID" value="XM_007317657.1"/>
</dbReference>
<dbReference type="GeneID" id="18818989"/>
<feature type="region of interest" description="Disordered" evidence="1">
    <location>
        <begin position="61"/>
        <end position="153"/>
    </location>
</feature>
<feature type="compositionally biased region" description="Low complexity" evidence="1">
    <location>
        <begin position="137"/>
        <end position="148"/>
    </location>
</feature>
<sequence>MHSKSYLIWPTYSRCFPSTSFKTPQGPQILITLSTVYPALDSHLTNNFPVEFVRNNMDDTQEEEVAPRLDDGQRPLFSTSELSFDRRPTRPKAPVRKRRRAAPTTPAFTFSPSFNRVQTGLYHPPGQASGGTPLPPSENSYPEYPSLPTSSSRYSNDIFDNVATSAARRPYASSLGVEDHTSHEFPYPPDTHLNRSYPQPSNETSGPYFPTGYSDAQMQTASFNAGRLMSSFMPPSSSTPGVYVPTESRHAPYHVQADVNPPWLSQAGYTADYPYNTSSFPERDFSDPYQDA</sequence>
<dbReference type="AlphaFoldDB" id="F8NTC5"/>
<accession>F8NTC5</accession>
<organism>
    <name type="scientific">Serpula lacrymans var. lacrymans (strain S7.9)</name>
    <name type="common">Dry rot fungus</name>
    <dbReference type="NCBI Taxonomy" id="578457"/>
    <lineage>
        <taxon>Eukaryota</taxon>
        <taxon>Fungi</taxon>
        <taxon>Dikarya</taxon>
        <taxon>Basidiomycota</taxon>
        <taxon>Agaricomycotina</taxon>
        <taxon>Agaricomycetes</taxon>
        <taxon>Agaricomycetidae</taxon>
        <taxon>Boletales</taxon>
        <taxon>Coniophorineae</taxon>
        <taxon>Serpulaceae</taxon>
        <taxon>Serpula</taxon>
    </lineage>
</organism>
<name>F8NTC5_SERL9</name>
<feature type="compositionally biased region" description="Basic residues" evidence="1">
    <location>
        <begin position="89"/>
        <end position="101"/>
    </location>
</feature>
<protein>
    <submittedName>
        <fullName evidence="2">Uncharacterized protein</fullName>
    </submittedName>
</protein>